<reference key="2">
    <citation type="submission" date="2010-03" db="EMBL/GenBank/DDBJ databases">
        <authorList>
            <person name="Ma Z."/>
            <person name="Wang X."/>
            <person name="Liu H."/>
        </authorList>
    </citation>
    <scope>NUCLEOTIDE SEQUENCE</scope>
    <source>
        <strain>MP145</strain>
    </source>
</reference>
<gene>
    <name evidence="2" type="ordered locus">MCRO_0546</name>
</gene>
<dbReference type="AlphaFoldDB" id="D5E5X2"/>
<reference evidence="3" key="1">
    <citation type="submission" date="2010-03" db="EMBL/GenBank/DDBJ databases">
        <title>The complete genome of Mycoplasma crocodyli MP145.</title>
        <authorList>
            <person name="Glass J.I."/>
            <person name="Durkin A.S."/>
            <person name="Hostetler J."/>
            <person name="Jackson J."/>
            <person name="Johnson J."/>
            <person name="May M.A."/>
            <person name="Paralanov V."/>
            <person name="Radune D."/>
            <person name="Szczypinski B."/>
            <person name="Brown D.R."/>
        </authorList>
    </citation>
    <scope>NUCLEOTIDE SEQUENCE [LARGE SCALE GENOMIC DNA]</scope>
    <source>
        <strain evidence="3">ATCC 51981 / MP145</strain>
    </source>
</reference>
<accession>D5E5X2</accession>
<dbReference type="eggNOG" id="ENOG5030NFI">
    <property type="taxonomic scope" value="Bacteria"/>
</dbReference>
<keyword evidence="1" id="KW-1133">Transmembrane helix</keyword>
<dbReference type="PROSITE" id="PS51257">
    <property type="entry name" value="PROKAR_LIPOPROTEIN"/>
    <property type="match status" value="1"/>
</dbReference>
<dbReference type="RefSeq" id="WP_013054750.1">
    <property type="nucleotide sequence ID" value="NC_014014.1"/>
</dbReference>
<sequence>MKNKLKIISFIGMPLVSTILPATFISCSNNNKSLEKNQEKYKENIAKISNKSFDDLRGFDDAMKRELNPVIQNYSDNYDANIKKIMTILYFFEKQDPKLTSLKNEFMTIEKETKNKSKFDRFSLLLSFINFVSKGTQQGAIKLDEKHEKIFSELVEYNDLFNSYGLWIENYYIFALANKLNSEYLNGSNGNVNTFLIKYEEILKKEFPKKKIDQESANDNKNMAIEFLDNIFPKLEKFDSNKWNKNMGFVAYRKFDNNKLEDILDNVTGEKIMINPEVSEEELSKSYISPSGWIYVPNSKTNKLDTLSFNYDNEIKTIKERKKELEAKITATPKEEDKLELLSINSELEYYEYTNKYLKNLDLVEGSNILSSHLNKLDLKDKYVIKITSSRNVKNGEFVKVNFGIKNVGINRSKQKIYTKIEYATNNGYIYPSGFANFPRKWKSFTMNPQEKLTNDIYLIVDAKHFNDAFLNGENPSQASKKDGYLKLNLSKIVEFV</sequence>
<dbReference type="Proteomes" id="UP000001845">
    <property type="component" value="Chromosome"/>
</dbReference>
<dbReference type="STRING" id="512564.MCRO_0546"/>
<reference evidence="2 3" key="3">
    <citation type="journal article" date="2011" name="J. Bacteriol.">
        <title>Genome sequences of Mycoplasma alligatoris A21JP2T and Mycoplasma crocodyli MP145T.</title>
        <authorList>
            <person name="Brown D.R."/>
            <person name="Farmerie W.G."/>
            <person name="May M."/>
            <person name="Benders G.A."/>
            <person name="Durkin A.S."/>
            <person name="Hlavinka K."/>
            <person name="Hostetler J."/>
            <person name="Jackson J."/>
            <person name="Johnson J."/>
            <person name="Miller R.H."/>
            <person name="Paralanov V."/>
            <person name="Radune D."/>
            <person name="Szczypinski B."/>
            <person name="Glass J.I."/>
        </authorList>
    </citation>
    <scope>NUCLEOTIDE SEQUENCE [LARGE SCALE GENOMIC DNA]</scope>
    <source>
        <strain evidence="3">ATCC 51981 / MP145</strain>
    </source>
</reference>
<feature type="transmembrane region" description="Helical" evidence="1">
    <location>
        <begin position="7"/>
        <end position="25"/>
    </location>
</feature>
<organism evidence="2 3">
    <name type="scientific">Mycoplasma crocodyli (strain ATCC 51981 / MP145)</name>
    <dbReference type="NCBI Taxonomy" id="512564"/>
    <lineage>
        <taxon>Bacteria</taxon>
        <taxon>Bacillati</taxon>
        <taxon>Mycoplasmatota</taxon>
        <taxon>Mollicutes</taxon>
        <taxon>Mycoplasmataceae</taxon>
        <taxon>Mycoplasma</taxon>
    </lineage>
</organism>
<evidence type="ECO:0000256" key="1">
    <source>
        <dbReference type="SAM" id="Phobius"/>
    </source>
</evidence>
<evidence type="ECO:0000313" key="3">
    <source>
        <dbReference type="Proteomes" id="UP000001845"/>
    </source>
</evidence>
<name>D5E5X2_MYCCM</name>
<keyword evidence="1" id="KW-0472">Membrane</keyword>
<protein>
    <submittedName>
        <fullName evidence="2">Putative lipoprotein</fullName>
    </submittedName>
</protein>
<proteinExistence type="predicted"/>
<dbReference type="HOGENOM" id="CLU_548374_0_0_14"/>
<keyword evidence="3" id="KW-1185">Reference proteome</keyword>
<dbReference type="KEGG" id="mcd:MCRO_0546"/>
<keyword evidence="2" id="KW-0449">Lipoprotein</keyword>
<dbReference type="EMBL" id="CP001991">
    <property type="protein sequence ID" value="ADE19974.1"/>
    <property type="molecule type" value="Genomic_DNA"/>
</dbReference>
<evidence type="ECO:0000313" key="2">
    <source>
        <dbReference type="EMBL" id="ADE19974.1"/>
    </source>
</evidence>
<keyword evidence="1" id="KW-0812">Transmembrane</keyword>
<dbReference type="OrthoDB" id="9802472at2"/>